<evidence type="ECO:0000313" key="2">
    <source>
        <dbReference type="WBParaSite" id="nRc.2.0.1.t20713-RA"/>
    </source>
</evidence>
<dbReference type="AlphaFoldDB" id="A0A915J4G5"/>
<organism evidence="1 2">
    <name type="scientific">Romanomermis culicivorax</name>
    <name type="common">Nematode worm</name>
    <dbReference type="NCBI Taxonomy" id="13658"/>
    <lineage>
        <taxon>Eukaryota</taxon>
        <taxon>Metazoa</taxon>
        <taxon>Ecdysozoa</taxon>
        <taxon>Nematoda</taxon>
        <taxon>Enoplea</taxon>
        <taxon>Dorylaimia</taxon>
        <taxon>Mermithida</taxon>
        <taxon>Mermithoidea</taxon>
        <taxon>Mermithidae</taxon>
        <taxon>Romanomermis</taxon>
    </lineage>
</organism>
<dbReference type="WBParaSite" id="nRc.2.0.1.t20713-RA">
    <property type="protein sequence ID" value="nRc.2.0.1.t20713-RA"/>
    <property type="gene ID" value="nRc.2.0.1.g20713"/>
</dbReference>
<protein>
    <submittedName>
        <fullName evidence="2">Uncharacterized protein</fullName>
    </submittedName>
</protein>
<keyword evidence="1" id="KW-1185">Reference proteome</keyword>
<reference evidence="2" key="1">
    <citation type="submission" date="2022-11" db="UniProtKB">
        <authorList>
            <consortium name="WormBaseParasite"/>
        </authorList>
    </citation>
    <scope>IDENTIFICATION</scope>
</reference>
<name>A0A915J4G5_ROMCU</name>
<proteinExistence type="predicted"/>
<sequence>MFEKNPKKASRFLDYDAANSTGRRKNFFLNIDEMLQHIVAFGAAFVGRNGKHFHLNKFVNTINAFFFAGRAYFGSKTTANGIKF</sequence>
<accession>A0A915J4G5</accession>
<dbReference type="Proteomes" id="UP000887565">
    <property type="component" value="Unplaced"/>
</dbReference>
<evidence type="ECO:0000313" key="1">
    <source>
        <dbReference type="Proteomes" id="UP000887565"/>
    </source>
</evidence>